<organism evidence="2 3">
    <name type="scientific">Embleya scabrispora</name>
    <dbReference type="NCBI Taxonomy" id="159449"/>
    <lineage>
        <taxon>Bacteria</taxon>
        <taxon>Bacillati</taxon>
        <taxon>Actinomycetota</taxon>
        <taxon>Actinomycetes</taxon>
        <taxon>Kitasatosporales</taxon>
        <taxon>Streptomycetaceae</taxon>
        <taxon>Embleya</taxon>
    </lineage>
</organism>
<dbReference type="eggNOG" id="COG0658">
    <property type="taxonomic scope" value="Bacteria"/>
</dbReference>
<sequence>MTAPDVPRSRARTDARLVPGAAAAWAAAWGAPLIPLRAAVAVSVCAAACAAVLACRPTIRHRATLAVVLVCVAAGGLVAGLRTAADHDGPVAAAARQRAEATVELTVRTDPQRRVTRVRGSELGSSPTVFEARIDRIDPPGGPLGAPGGSGASGVPRMAGVRVRTPVTVLASGPDADAWLGLLPSTPIRVHGRLVPGRSGQALLLVRAAPDRIGAPAAHQRFAGLLRARLRAACAELPPAARGLLPGLVVGDTSRLPADLEADFRTTELTHLTAVSGTIVGKRYWSHWVSTPA</sequence>
<evidence type="ECO:0000313" key="2">
    <source>
        <dbReference type="EMBL" id="OPC82984.1"/>
    </source>
</evidence>
<reference evidence="2 3" key="1">
    <citation type="submission" date="2017-03" db="EMBL/GenBank/DDBJ databases">
        <title>Draft genome sequence of Streptomyces scabrisporus NF3, endophyte isolated from Amphipterygium adstringens.</title>
        <authorList>
            <person name="Vazquez M."/>
            <person name="Ceapa C.D."/>
            <person name="Rodriguez Luna D."/>
            <person name="Sanchez Esquivel S."/>
        </authorList>
    </citation>
    <scope>NUCLEOTIDE SEQUENCE [LARGE SCALE GENOMIC DNA]</scope>
    <source>
        <strain evidence="2 3">NF3</strain>
    </source>
</reference>
<comment type="caution">
    <text evidence="2">The sequence shown here is derived from an EMBL/GenBank/DDBJ whole genome shotgun (WGS) entry which is preliminary data.</text>
</comment>
<evidence type="ECO:0008006" key="4">
    <source>
        <dbReference type="Google" id="ProtNLM"/>
    </source>
</evidence>
<gene>
    <name evidence="2" type="ORF">B4N89_20435</name>
</gene>
<keyword evidence="1" id="KW-1133">Transmembrane helix</keyword>
<proteinExistence type="predicted"/>
<evidence type="ECO:0000313" key="3">
    <source>
        <dbReference type="Proteomes" id="UP000190037"/>
    </source>
</evidence>
<keyword evidence="3" id="KW-1185">Reference proteome</keyword>
<feature type="transmembrane region" description="Helical" evidence="1">
    <location>
        <begin position="62"/>
        <end position="81"/>
    </location>
</feature>
<dbReference type="Proteomes" id="UP000190037">
    <property type="component" value="Unassembled WGS sequence"/>
</dbReference>
<accession>A0A1T3P1W1</accession>
<evidence type="ECO:0000256" key="1">
    <source>
        <dbReference type="SAM" id="Phobius"/>
    </source>
</evidence>
<dbReference type="STRING" id="159449.B4N89_20435"/>
<protein>
    <recommendedName>
        <fullName evidence="4">DUF4131 domain-containing protein</fullName>
    </recommendedName>
</protein>
<keyword evidence="1" id="KW-0812">Transmembrane</keyword>
<dbReference type="OrthoDB" id="7177610at2"/>
<feature type="transmembrane region" description="Helical" evidence="1">
    <location>
        <begin position="34"/>
        <end position="55"/>
    </location>
</feature>
<name>A0A1T3P1W1_9ACTN</name>
<dbReference type="EMBL" id="MWQN01000001">
    <property type="protein sequence ID" value="OPC82984.1"/>
    <property type="molecule type" value="Genomic_DNA"/>
</dbReference>
<dbReference type="RefSeq" id="WP_078977283.1">
    <property type="nucleotide sequence ID" value="NZ_MWQN01000001.1"/>
</dbReference>
<keyword evidence="1" id="KW-0472">Membrane</keyword>
<dbReference type="eggNOG" id="COG2333">
    <property type="taxonomic scope" value="Bacteria"/>
</dbReference>
<dbReference type="AlphaFoldDB" id="A0A1T3P1W1"/>